<name>A0AAD9LC32_9STRA</name>
<dbReference type="Gene3D" id="3.40.50.300">
    <property type="entry name" value="P-loop containing nucleotide triphosphate hydrolases"/>
    <property type="match status" value="2"/>
</dbReference>
<dbReference type="InterPro" id="IPR011545">
    <property type="entry name" value="DEAD/DEAH_box_helicase_dom"/>
</dbReference>
<proteinExistence type="predicted"/>
<dbReference type="InterPro" id="IPR027417">
    <property type="entry name" value="P-loop_NTPase"/>
</dbReference>
<dbReference type="GO" id="GO:0016787">
    <property type="term" value="F:hydrolase activity"/>
    <property type="evidence" value="ECO:0007669"/>
    <property type="project" value="UniProtKB-KW"/>
</dbReference>
<evidence type="ECO:0000259" key="7">
    <source>
        <dbReference type="PROSITE" id="PS51192"/>
    </source>
</evidence>
<sequence>MASSAPPPERGFEFRRDLEQLVHDGLLLSRRAEQRARFRPGVLTSSSEPADVQLQQRTKKKLARALRSLREDYGASQELSKEALAYTNSLEDALSFLALQYASDELPPTLRALPTTLQTLKDEEEGSGELVAEVNSLVKEKDRQRKKKEKKTDDTLDQEEETDQEKMQEKLTIQDEGKVDAKQTEALSWTQQYVLNMAAREEEMARREAEVSPEARELEELEKRYNELVAALNRMKERKSKKKAKSGDKQKARELNEQIQDTRRKLLARGWRDPMQQQQRKEKKDNSENKSVPKTAPVQQEAEPPVPSNPVVEDADDELLSLALGIADEEEGHDAIEVSKQKDEALLDQVEESNMPVQAENDEDDVDGGMFGLLEEAEATVVSAAEIKKSAAVDTAALIAAQAIADLAASKGKKGKGGKNKKGRNMLKAQAAVAQAAQAQAAAGAPWTGKSPRDHLEQYCRKNGLQKPQYKKLPRAPGGGHLYSVILASKIQGKREVTVRNASDTAQGFNSISDAKDAVATSTLFDLSPDLPLYRVLPPVYRDMWQQWVKEKQDSEAAVAAADRDEQDELLTEIFNTLPAEIAEKKAVVEVPAPTQKPSVSAKKAEGEDVENALEDWSVDDWDADLSDEEATKVEELAESTTASVDEIEVEEESESDRKAALELSQQLREQLQKQMRSGAYRSKLQQRETLPIASFKKEVIKQLSSHDVILISGETGCGKSTQVPQFLLEDLLLSERGGARGQIVCTQPRRLAAISLAERVSEELGEANMGTGDSLTGFQIRLETRMTRRTRLLFCTTGILLRKLQDPLTLSEEVSHVIVDEVHERDLQSDVLLAMLSQFLAESNAARRRKFGGTLPPLKVILMSATLNAASFQQYFGGAAVCPMIEVPGRTFPVEQFYLEDVLEKTQFVVDEESPAYVAVDNSGSDRNSTQVTISGRGGTSYTQQVSWTSSTGSSTKTASETQRMLAENYSESTLVALERLDPSVVNYELIQALLEHITTETELLSLSEKGRKSASVLVFLPGLQEITSLLDLLEGSRLLRHDPHGREFEFLPLHSSLSAQEQQRIFRQRSGVIRVIAATNIAETSLTIDDVKVVIDTGRVKQMSHDAQRRTNVLDEIWVARANAKQRAGRAGRTSGGSCFRLFPQSVFRSVMLEQPVPEIRRAPLTSLCLQIKTFGVDGDQKDGCGEFLRACLDPPDDASIRDALEELFEIGALTREDEALTKLGAHLARLPVDVKVGKLLLLGAIFGVFDAASTCAAVLETKSPFVAPFGRQSEMKQARQHFAVGASDLLTDVNAFEAWRYIVQNKSSGVNEKSFCHQNFLSQRGLRELSKLKRQFRGLVAQLGFLPKSESEGDERMTLQQLATISAVLYAGLAPNLVHAEPPAAYGPKRAVLRERDHGVVVVHPGSINYKVASFRASSFLTYAVKLHTSQVYLPASSLVLPLAVCLFSYALDPLPQLRRKDKAGNETIGLRVNDWVVFQSSFRSAALLQEIRQEVVETIDACLQTPPYSKTESKEQKKQREALVDVLRVLFLTEYEERDPNKQLSGNLCIGKQRN</sequence>
<dbReference type="GO" id="GO:0003724">
    <property type="term" value="F:RNA helicase activity"/>
    <property type="evidence" value="ECO:0007669"/>
    <property type="project" value="UniProtKB-EC"/>
</dbReference>
<feature type="compositionally biased region" description="Basic and acidic residues" evidence="6">
    <location>
        <begin position="245"/>
        <end position="264"/>
    </location>
</feature>
<feature type="region of interest" description="Disordered" evidence="6">
    <location>
        <begin position="921"/>
        <end position="959"/>
    </location>
</feature>
<dbReference type="FunFam" id="3.40.50.300:FF:004741">
    <property type="entry name" value="Predicted protein"/>
    <property type="match status" value="1"/>
</dbReference>
<dbReference type="PANTHER" id="PTHR18934:SF145">
    <property type="entry name" value="ATP-DEPENDENT RNA HELICASE DHX57-RELATED"/>
    <property type="match status" value="1"/>
</dbReference>
<dbReference type="InterPro" id="IPR048333">
    <property type="entry name" value="HA2_WH"/>
</dbReference>
<feature type="compositionally biased region" description="Basic and acidic residues" evidence="6">
    <location>
        <begin position="164"/>
        <end position="178"/>
    </location>
</feature>
<dbReference type="Pfam" id="PF00271">
    <property type="entry name" value="Helicase_C"/>
    <property type="match status" value="1"/>
</dbReference>
<dbReference type="GO" id="GO:0003723">
    <property type="term" value="F:RNA binding"/>
    <property type="evidence" value="ECO:0007669"/>
    <property type="project" value="TreeGrafter"/>
</dbReference>
<protein>
    <recommendedName>
        <fullName evidence="1">RNA helicase</fullName>
        <ecNumber evidence="1">3.6.4.13</ecNumber>
    </recommendedName>
</protein>
<comment type="caution">
    <text evidence="9">The sequence shown here is derived from an EMBL/GenBank/DDBJ whole genome shotgun (WGS) entry which is preliminary data.</text>
</comment>
<feature type="compositionally biased region" description="Low complexity" evidence="6">
    <location>
        <begin position="944"/>
        <end position="959"/>
    </location>
</feature>
<evidence type="ECO:0000256" key="2">
    <source>
        <dbReference type="ARBA" id="ARBA00022741"/>
    </source>
</evidence>
<evidence type="ECO:0000256" key="6">
    <source>
        <dbReference type="SAM" id="MobiDB-lite"/>
    </source>
</evidence>
<dbReference type="Pfam" id="PF04408">
    <property type="entry name" value="WHD_HA2"/>
    <property type="match status" value="1"/>
</dbReference>
<reference evidence="9" key="1">
    <citation type="submission" date="2023-08" db="EMBL/GenBank/DDBJ databases">
        <title>Reference Genome Resource for the Citrus Pathogen Phytophthora citrophthora.</title>
        <authorList>
            <person name="Moller H."/>
            <person name="Coetzee B."/>
            <person name="Rose L.J."/>
            <person name="Van Niekerk J.M."/>
        </authorList>
    </citation>
    <scope>NUCLEOTIDE SEQUENCE</scope>
    <source>
        <strain evidence="9">STE-U-9442</strain>
    </source>
</reference>
<accession>A0AAD9LC32</accession>
<dbReference type="CDD" id="cd18791">
    <property type="entry name" value="SF2_C_RHA"/>
    <property type="match status" value="1"/>
</dbReference>
<evidence type="ECO:0000313" key="9">
    <source>
        <dbReference type="EMBL" id="KAK1930996.1"/>
    </source>
</evidence>
<feature type="domain" description="Helicase ATP-binding" evidence="7">
    <location>
        <begin position="701"/>
        <end position="886"/>
    </location>
</feature>
<dbReference type="SMART" id="SM00490">
    <property type="entry name" value="HELICc"/>
    <property type="match status" value="1"/>
</dbReference>
<dbReference type="InterPro" id="IPR014001">
    <property type="entry name" value="Helicase_ATP-bd"/>
</dbReference>
<dbReference type="SMART" id="SM00847">
    <property type="entry name" value="HA2"/>
    <property type="match status" value="1"/>
</dbReference>
<keyword evidence="2" id="KW-0547">Nucleotide-binding</keyword>
<feature type="compositionally biased region" description="Basic and acidic residues" evidence="6">
    <location>
        <begin position="279"/>
        <end position="288"/>
    </location>
</feature>
<feature type="compositionally biased region" description="Polar residues" evidence="6">
    <location>
        <begin position="923"/>
        <end position="935"/>
    </location>
</feature>
<evidence type="ECO:0000256" key="5">
    <source>
        <dbReference type="ARBA" id="ARBA00022840"/>
    </source>
</evidence>
<dbReference type="Proteomes" id="UP001259832">
    <property type="component" value="Unassembled WGS sequence"/>
</dbReference>
<dbReference type="EMBL" id="JASMQC010000036">
    <property type="protein sequence ID" value="KAK1930996.1"/>
    <property type="molecule type" value="Genomic_DNA"/>
</dbReference>
<dbReference type="Pfam" id="PF21010">
    <property type="entry name" value="HA2_C"/>
    <property type="match status" value="1"/>
</dbReference>
<dbReference type="Gene3D" id="1.20.120.1080">
    <property type="match status" value="1"/>
</dbReference>
<dbReference type="SUPFAM" id="SSF52540">
    <property type="entry name" value="P-loop containing nucleoside triphosphate hydrolases"/>
    <property type="match status" value="1"/>
</dbReference>
<dbReference type="InterPro" id="IPR007502">
    <property type="entry name" value="Helicase-assoc_dom"/>
</dbReference>
<dbReference type="PROSITE" id="PS51192">
    <property type="entry name" value="HELICASE_ATP_BIND_1"/>
    <property type="match status" value="1"/>
</dbReference>
<dbReference type="InterPro" id="IPR001650">
    <property type="entry name" value="Helicase_C-like"/>
</dbReference>
<feature type="region of interest" description="Disordered" evidence="6">
    <location>
        <begin position="233"/>
        <end position="312"/>
    </location>
</feature>
<dbReference type="EC" id="3.6.4.13" evidence="1"/>
<keyword evidence="3" id="KW-0378">Hydrolase</keyword>
<dbReference type="InterPro" id="IPR002464">
    <property type="entry name" value="DNA/RNA_helicase_DEAH_CS"/>
</dbReference>
<dbReference type="PANTHER" id="PTHR18934">
    <property type="entry name" value="ATP-DEPENDENT RNA HELICASE"/>
    <property type="match status" value="1"/>
</dbReference>
<gene>
    <name evidence="9" type="ORF">P3T76_013585</name>
</gene>
<evidence type="ECO:0000256" key="4">
    <source>
        <dbReference type="ARBA" id="ARBA00022806"/>
    </source>
</evidence>
<feature type="domain" description="Helicase C-terminal" evidence="8">
    <location>
        <begin position="991"/>
        <end position="1178"/>
    </location>
</feature>
<dbReference type="Pfam" id="PF00270">
    <property type="entry name" value="DEAD"/>
    <property type="match status" value="1"/>
</dbReference>
<dbReference type="PROSITE" id="PS51194">
    <property type="entry name" value="HELICASE_CTER"/>
    <property type="match status" value="1"/>
</dbReference>
<keyword evidence="4 9" id="KW-0347">Helicase</keyword>
<dbReference type="FunFam" id="1.20.120.1080:FF:000031">
    <property type="entry name" value="ATP-dependent RNA helicase"/>
    <property type="match status" value="1"/>
</dbReference>
<evidence type="ECO:0000256" key="1">
    <source>
        <dbReference type="ARBA" id="ARBA00012552"/>
    </source>
</evidence>
<evidence type="ECO:0000256" key="3">
    <source>
        <dbReference type="ARBA" id="ARBA00022801"/>
    </source>
</evidence>
<dbReference type="Pfam" id="PF24385">
    <property type="entry name" value="DSRM_DHX29"/>
    <property type="match status" value="1"/>
</dbReference>
<evidence type="ECO:0000259" key="8">
    <source>
        <dbReference type="PROSITE" id="PS51194"/>
    </source>
</evidence>
<dbReference type="PROSITE" id="PS00690">
    <property type="entry name" value="DEAH_ATP_HELICASE"/>
    <property type="match status" value="1"/>
</dbReference>
<evidence type="ECO:0000313" key="10">
    <source>
        <dbReference type="Proteomes" id="UP001259832"/>
    </source>
</evidence>
<dbReference type="InterPro" id="IPR056328">
    <property type="entry name" value="DSRM_DHX29"/>
</dbReference>
<dbReference type="CDD" id="cd17917">
    <property type="entry name" value="DEXHc_RHA-like"/>
    <property type="match status" value="1"/>
</dbReference>
<dbReference type="SMART" id="SM00487">
    <property type="entry name" value="DEXDc"/>
    <property type="match status" value="1"/>
</dbReference>
<keyword evidence="5" id="KW-0067">ATP-binding</keyword>
<organism evidence="9 10">
    <name type="scientific">Phytophthora citrophthora</name>
    <dbReference type="NCBI Taxonomy" id="4793"/>
    <lineage>
        <taxon>Eukaryota</taxon>
        <taxon>Sar</taxon>
        <taxon>Stramenopiles</taxon>
        <taxon>Oomycota</taxon>
        <taxon>Peronosporomycetes</taxon>
        <taxon>Peronosporales</taxon>
        <taxon>Peronosporaceae</taxon>
        <taxon>Phytophthora</taxon>
    </lineage>
</organism>
<dbReference type="GO" id="GO:0005524">
    <property type="term" value="F:ATP binding"/>
    <property type="evidence" value="ECO:0007669"/>
    <property type="project" value="UniProtKB-KW"/>
</dbReference>
<feature type="region of interest" description="Disordered" evidence="6">
    <location>
        <begin position="122"/>
        <end position="178"/>
    </location>
</feature>
<keyword evidence="10" id="KW-1185">Reference proteome</keyword>